<evidence type="ECO:0008006" key="4">
    <source>
        <dbReference type="Google" id="ProtNLM"/>
    </source>
</evidence>
<feature type="chain" id="PRO_5009446115" description="Secreted protein" evidence="1">
    <location>
        <begin position="25"/>
        <end position="112"/>
    </location>
</feature>
<proteinExistence type="predicted"/>
<evidence type="ECO:0000313" key="2">
    <source>
        <dbReference type="EMBL" id="CZS97442.1"/>
    </source>
</evidence>
<dbReference type="EMBL" id="FJUW01000013">
    <property type="protein sequence ID" value="CZS97442.1"/>
    <property type="molecule type" value="Genomic_DNA"/>
</dbReference>
<organism evidence="2 3">
    <name type="scientific">Rhynchosporium graminicola</name>
    <dbReference type="NCBI Taxonomy" id="2792576"/>
    <lineage>
        <taxon>Eukaryota</taxon>
        <taxon>Fungi</taxon>
        <taxon>Dikarya</taxon>
        <taxon>Ascomycota</taxon>
        <taxon>Pezizomycotina</taxon>
        <taxon>Leotiomycetes</taxon>
        <taxon>Helotiales</taxon>
        <taxon>Ploettnerulaceae</taxon>
        <taxon>Rhynchosporium</taxon>
    </lineage>
</organism>
<feature type="signal peptide" evidence="1">
    <location>
        <begin position="1"/>
        <end position="24"/>
    </location>
</feature>
<dbReference type="InParanoid" id="A0A1E1KHI1"/>
<reference evidence="3" key="1">
    <citation type="submission" date="2016-03" db="EMBL/GenBank/DDBJ databases">
        <authorList>
            <person name="Ploux O."/>
        </authorList>
    </citation>
    <scope>NUCLEOTIDE SEQUENCE [LARGE SCALE GENOMIC DNA]</scope>
    <source>
        <strain evidence="3">UK7</strain>
    </source>
</reference>
<dbReference type="Proteomes" id="UP000178129">
    <property type="component" value="Unassembled WGS sequence"/>
</dbReference>
<dbReference type="AlphaFoldDB" id="A0A1E1KHI1"/>
<evidence type="ECO:0000256" key="1">
    <source>
        <dbReference type="SAM" id="SignalP"/>
    </source>
</evidence>
<accession>A0A1E1KHI1</accession>
<gene>
    <name evidence="2" type="ORF">RCO7_14446</name>
</gene>
<evidence type="ECO:0000313" key="3">
    <source>
        <dbReference type="Proteomes" id="UP000178129"/>
    </source>
</evidence>
<sequence>MCKPTRMLSSLLCILFPLASLTVAYPSTLNITSFNSQDNACKCNTEGRFCVGIDDDLFGICPGNAIITCKKKNLGKAPNQIQYCYHGSIWARENSQCYRKESGRQTGKLYCS</sequence>
<name>A0A1E1KHI1_9HELO</name>
<comment type="caution">
    <text evidence="2">The sequence shown here is derived from an EMBL/GenBank/DDBJ whole genome shotgun (WGS) entry which is preliminary data.</text>
</comment>
<protein>
    <recommendedName>
        <fullName evidence="4">Secreted protein</fullName>
    </recommendedName>
</protein>
<keyword evidence="1" id="KW-0732">Signal</keyword>
<keyword evidence="3" id="KW-1185">Reference proteome</keyword>